<dbReference type="GeneID" id="41959723"/>
<organism evidence="2 3">
    <name type="scientific">Pyricularia grisea</name>
    <name type="common">Crabgrass-specific blast fungus</name>
    <name type="synonym">Magnaporthe grisea</name>
    <dbReference type="NCBI Taxonomy" id="148305"/>
    <lineage>
        <taxon>Eukaryota</taxon>
        <taxon>Fungi</taxon>
        <taxon>Dikarya</taxon>
        <taxon>Ascomycota</taxon>
        <taxon>Pezizomycotina</taxon>
        <taxon>Sordariomycetes</taxon>
        <taxon>Sordariomycetidae</taxon>
        <taxon>Magnaporthales</taxon>
        <taxon>Pyriculariaceae</taxon>
        <taxon>Pyricularia</taxon>
    </lineage>
</organism>
<accession>A0A6P8BCJ6</accession>
<reference evidence="3" key="2">
    <citation type="submission" date="2019-10" db="EMBL/GenBank/DDBJ databases">
        <authorList>
            <consortium name="NCBI Genome Project"/>
        </authorList>
    </citation>
    <scope>NUCLEOTIDE SEQUENCE</scope>
    <source>
        <strain evidence="3">NI907</strain>
    </source>
</reference>
<gene>
    <name evidence="3" type="ORF">PgNI_04771</name>
</gene>
<dbReference type="Proteomes" id="UP000515153">
    <property type="component" value="Unplaced"/>
</dbReference>
<dbReference type="AlphaFoldDB" id="A0A6P8BCJ6"/>
<reference evidence="3" key="3">
    <citation type="submission" date="2025-08" db="UniProtKB">
        <authorList>
            <consortium name="RefSeq"/>
        </authorList>
    </citation>
    <scope>IDENTIFICATION</scope>
    <source>
        <strain evidence="3">NI907</strain>
    </source>
</reference>
<dbReference type="KEGG" id="pgri:PgNI_04771"/>
<feature type="compositionally biased region" description="Pro residues" evidence="1">
    <location>
        <begin position="50"/>
        <end position="69"/>
    </location>
</feature>
<keyword evidence="2" id="KW-1185">Reference proteome</keyword>
<proteinExistence type="predicted"/>
<protein>
    <submittedName>
        <fullName evidence="3">Uncharacterized protein</fullName>
    </submittedName>
</protein>
<feature type="region of interest" description="Disordered" evidence="1">
    <location>
        <begin position="1"/>
        <end position="69"/>
    </location>
</feature>
<reference evidence="3" key="1">
    <citation type="journal article" date="2019" name="Mol. Biol. Evol.">
        <title>Blast fungal genomes show frequent chromosomal changes, gene gains and losses, and effector gene turnover.</title>
        <authorList>
            <person name="Gomez Luciano L.B."/>
            <person name="Jason Tsai I."/>
            <person name="Chuma I."/>
            <person name="Tosa Y."/>
            <person name="Chen Y.H."/>
            <person name="Li J.Y."/>
            <person name="Li M.Y."/>
            <person name="Jade Lu M.Y."/>
            <person name="Nakayashiki H."/>
            <person name="Li W.H."/>
        </authorList>
    </citation>
    <scope>NUCLEOTIDE SEQUENCE</scope>
    <source>
        <strain evidence="3">NI907</strain>
    </source>
</reference>
<evidence type="ECO:0000313" key="2">
    <source>
        <dbReference type="Proteomes" id="UP000515153"/>
    </source>
</evidence>
<name>A0A6P8BCJ6_PYRGI</name>
<evidence type="ECO:0000313" key="3">
    <source>
        <dbReference type="RefSeq" id="XP_030984907.1"/>
    </source>
</evidence>
<feature type="compositionally biased region" description="Polar residues" evidence="1">
    <location>
        <begin position="1"/>
        <end position="11"/>
    </location>
</feature>
<evidence type="ECO:0000256" key="1">
    <source>
        <dbReference type="SAM" id="MobiDB-lite"/>
    </source>
</evidence>
<dbReference type="RefSeq" id="XP_030984907.1">
    <property type="nucleotide sequence ID" value="XM_031124814.1"/>
</dbReference>
<feature type="compositionally biased region" description="Polar residues" evidence="1">
    <location>
        <begin position="24"/>
        <end position="34"/>
    </location>
</feature>
<sequence length="69" mass="7333">MSCQCQQTNKTPEVAASSEDATGVCNTSAPTRSTVGPKPDASADVREDSPPPPQQPPPQQPPYYYPGWS</sequence>